<organism evidence="2 3">
    <name type="scientific">Escallonia herrerae</name>
    <dbReference type="NCBI Taxonomy" id="1293975"/>
    <lineage>
        <taxon>Eukaryota</taxon>
        <taxon>Viridiplantae</taxon>
        <taxon>Streptophyta</taxon>
        <taxon>Embryophyta</taxon>
        <taxon>Tracheophyta</taxon>
        <taxon>Spermatophyta</taxon>
        <taxon>Magnoliopsida</taxon>
        <taxon>eudicotyledons</taxon>
        <taxon>Gunneridae</taxon>
        <taxon>Pentapetalae</taxon>
        <taxon>asterids</taxon>
        <taxon>campanulids</taxon>
        <taxon>Escalloniales</taxon>
        <taxon>Escalloniaceae</taxon>
        <taxon>Escallonia</taxon>
    </lineage>
</organism>
<dbReference type="Proteomes" id="UP001188597">
    <property type="component" value="Unassembled WGS sequence"/>
</dbReference>
<keyword evidence="3" id="KW-1185">Reference proteome</keyword>
<dbReference type="AlphaFoldDB" id="A0AA88V9A0"/>
<dbReference type="PANTHER" id="PTHR34539">
    <property type="entry name" value="T6J4.11 PROTEIN"/>
    <property type="match status" value="1"/>
</dbReference>
<evidence type="ECO:0000313" key="3">
    <source>
        <dbReference type="Proteomes" id="UP001188597"/>
    </source>
</evidence>
<proteinExistence type="predicted"/>
<feature type="compositionally biased region" description="Basic and acidic residues" evidence="1">
    <location>
        <begin position="106"/>
        <end position="116"/>
    </location>
</feature>
<feature type="region of interest" description="Disordered" evidence="1">
    <location>
        <begin position="66"/>
        <end position="144"/>
    </location>
</feature>
<accession>A0AA88V9A0</accession>
<gene>
    <name evidence="2" type="ORF">RJ639_019180</name>
</gene>
<reference evidence="2" key="1">
    <citation type="submission" date="2022-12" db="EMBL/GenBank/DDBJ databases">
        <title>Draft genome assemblies for two species of Escallonia (Escalloniales).</title>
        <authorList>
            <person name="Chanderbali A."/>
            <person name="Dervinis C."/>
            <person name="Anghel I."/>
            <person name="Soltis D."/>
            <person name="Soltis P."/>
            <person name="Zapata F."/>
        </authorList>
    </citation>
    <scope>NUCLEOTIDE SEQUENCE</scope>
    <source>
        <strain evidence="2">UCBG64.0493</strain>
        <tissue evidence="2">Leaf</tissue>
    </source>
</reference>
<name>A0AA88V9A0_9ASTE</name>
<dbReference type="EMBL" id="JAVXUP010002268">
    <property type="protein sequence ID" value="KAK3004371.1"/>
    <property type="molecule type" value="Genomic_DNA"/>
</dbReference>
<feature type="region of interest" description="Disordered" evidence="1">
    <location>
        <begin position="1"/>
        <end position="30"/>
    </location>
</feature>
<evidence type="ECO:0000313" key="2">
    <source>
        <dbReference type="EMBL" id="KAK3004371.1"/>
    </source>
</evidence>
<sequence length="171" mass="18856">MADAVSKRQREETHLQDVSDQETKRHKSSSYTHILSILEEEEDEATQDLSAIFTTLQQELCSDFALFDDPSSCPASGPEPYSQTTPLSTSATTGDSKGEEEEEDDEKVRVIKHLLEASDDELGIPQRSEDGGDDETAVDGGDGPVALGGGFWELEDEAANYYTLWQSELFM</sequence>
<protein>
    <submittedName>
        <fullName evidence="2">Uncharacterized protein</fullName>
    </submittedName>
</protein>
<feature type="compositionally biased region" description="Basic and acidic residues" evidence="1">
    <location>
        <begin position="1"/>
        <end position="23"/>
    </location>
</feature>
<dbReference type="PANTHER" id="PTHR34539:SF3">
    <property type="entry name" value="NAC DOMAIN-CONTAINING PROTEIN"/>
    <property type="match status" value="1"/>
</dbReference>
<comment type="caution">
    <text evidence="2">The sequence shown here is derived from an EMBL/GenBank/DDBJ whole genome shotgun (WGS) entry which is preliminary data.</text>
</comment>
<evidence type="ECO:0000256" key="1">
    <source>
        <dbReference type="SAM" id="MobiDB-lite"/>
    </source>
</evidence>
<feature type="compositionally biased region" description="Polar residues" evidence="1">
    <location>
        <begin position="81"/>
        <end position="95"/>
    </location>
</feature>